<proteinExistence type="predicted"/>
<dbReference type="EMBL" id="JAHZIK010003227">
    <property type="protein sequence ID" value="MBW7461740.1"/>
    <property type="molecule type" value="Genomic_DNA"/>
</dbReference>
<name>A0ABS7CLB6_9BACL</name>
<feature type="non-terminal residue" evidence="1">
    <location>
        <position position="1"/>
    </location>
</feature>
<reference evidence="1 2" key="1">
    <citation type="submission" date="2021-07" db="EMBL/GenBank/DDBJ databases">
        <title>Paenibacillus radiodurans sp. nov., isolated from the southeastern edge of Tengger Desert.</title>
        <authorList>
            <person name="Zhang G."/>
        </authorList>
    </citation>
    <scope>NUCLEOTIDE SEQUENCE [LARGE SCALE GENOMIC DNA]</scope>
    <source>
        <strain evidence="1 2">CCM 7311</strain>
    </source>
</reference>
<organism evidence="1 2">
    <name type="scientific">Paenibacillus sepulcri</name>
    <dbReference type="NCBI Taxonomy" id="359917"/>
    <lineage>
        <taxon>Bacteria</taxon>
        <taxon>Bacillati</taxon>
        <taxon>Bacillota</taxon>
        <taxon>Bacilli</taxon>
        <taxon>Bacillales</taxon>
        <taxon>Paenibacillaceae</taxon>
        <taxon>Paenibacillus</taxon>
    </lineage>
</organism>
<accession>A0ABS7CLB6</accession>
<dbReference type="Proteomes" id="UP001519887">
    <property type="component" value="Unassembled WGS sequence"/>
</dbReference>
<dbReference type="InterPro" id="IPR036291">
    <property type="entry name" value="NAD(P)-bd_dom_sf"/>
</dbReference>
<dbReference type="Gene3D" id="3.40.50.720">
    <property type="entry name" value="NAD(P)-binding Rossmann-like Domain"/>
    <property type="match status" value="1"/>
</dbReference>
<gene>
    <name evidence="1" type="ORF">K0U00_47575</name>
</gene>
<comment type="caution">
    <text evidence="1">The sequence shown here is derived from an EMBL/GenBank/DDBJ whole genome shotgun (WGS) entry which is preliminary data.</text>
</comment>
<sequence length="68" mass="7173">VETDMNVKLAESMGGMDKLYPVIKQQQPLGRMATTREVGYAVLFLASDEASAVTGSCLYVDGASSASI</sequence>
<keyword evidence="2" id="KW-1185">Reference proteome</keyword>
<dbReference type="InterPro" id="IPR002347">
    <property type="entry name" value="SDR_fam"/>
</dbReference>
<evidence type="ECO:0000313" key="1">
    <source>
        <dbReference type="EMBL" id="MBW7461740.1"/>
    </source>
</evidence>
<protein>
    <submittedName>
        <fullName evidence="1">SDR family oxidoreductase</fullName>
    </submittedName>
</protein>
<evidence type="ECO:0000313" key="2">
    <source>
        <dbReference type="Proteomes" id="UP001519887"/>
    </source>
</evidence>
<dbReference type="Pfam" id="PF13561">
    <property type="entry name" value="adh_short_C2"/>
    <property type="match status" value="1"/>
</dbReference>
<dbReference type="SUPFAM" id="SSF51735">
    <property type="entry name" value="NAD(P)-binding Rossmann-fold domains"/>
    <property type="match status" value="1"/>
</dbReference>